<proteinExistence type="predicted"/>
<reference evidence="2" key="1">
    <citation type="submission" date="2023-06" db="EMBL/GenBank/DDBJ databases">
        <authorList>
            <consortium name="Lawrence Berkeley National Laboratory"/>
            <person name="Ahrendt S."/>
            <person name="Sahu N."/>
            <person name="Indic B."/>
            <person name="Wong-Bajracharya J."/>
            <person name="Merenyi Z."/>
            <person name="Ke H.-M."/>
            <person name="Monk M."/>
            <person name="Kocsube S."/>
            <person name="Drula E."/>
            <person name="Lipzen A."/>
            <person name="Balint B."/>
            <person name="Henrissat B."/>
            <person name="Andreopoulos B."/>
            <person name="Martin F.M."/>
            <person name="Harder C.B."/>
            <person name="Rigling D."/>
            <person name="Ford K.L."/>
            <person name="Foster G.D."/>
            <person name="Pangilinan J."/>
            <person name="Papanicolaou A."/>
            <person name="Barry K."/>
            <person name="LaButti K."/>
            <person name="Viragh M."/>
            <person name="Koriabine M."/>
            <person name="Yan M."/>
            <person name="Riley R."/>
            <person name="Champramary S."/>
            <person name="Plett K.L."/>
            <person name="Tsai I.J."/>
            <person name="Slot J."/>
            <person name="Sipos G."/>
            <person name="Plett J."/>
            <person name="Nagy L.G."/>
            <person name="Grigoriev I.V."/>
        </authorList>
    </citation>
    <scope>NUCLEOTIDE SEQUENCE</scope>
    <source>
        <strain evidence="2">CCBAS 213</strain>
    </source>
</reference>
<feature type="compositionally biased region" description="Polar residues" evidence="1">
    <location>
        <begin position="1"/>
        <end position="13"/>
    </location>
</feature>
<evidence type="ECO:0000313" key="2">
    <source>
        <dbReference type="EMBL" id="KAK0441214.1"/>
    </source>
</evidence>
<protein>
    <submittedName>
        <fullName evidence="2">Uncharacterized protein</fullName>
    </submittedName>
</protein>
<accession>A0AA39MPG1</accession>
<dbReference type="EMBL" id="JAUEPS010000071">
    <property type="protein sequence ID" value="KAK0441214.1"/>
    <property type="molecule type" value="Genomic_DNA"/>
</dbReference>
<name>A0AA39MPG1_ARMTA</name>
<sequence length="329" mass="38292">MRWPSPTSSLSDDSQARAESPEPNTLEDDIEDRRKTWAGHNPTKAKIPIPQRKVRKGHNNEARKIRESEQRAKREAMAKEIEEIQEQYYEQLREVGTKYGQSFETVVNYVSYSSRYKKQRAPSLYLAKVSAKAEEINKDKPIGDRVHLDEIRKMVKDEEDTSDYEGMTKDEEKALLDRLLEKRTIKIEGLAHRTGAQFVGFMSRSDIHDTFQPTLRIVGMSAKEILVKFEKFCCAQSLNMNDREDSKDVRVQCMDLILQGLRNITGEKNLRMNYVNYETDIVVHHHVKIDGWPIGIKFESLSNLKNLLLRIRVFELVHEVMNTRVKPKL</sequence>
<evidence type="ECO:0000313" key="3">
    <source>
        <dbReference type="Proteomes" id="UP001175211"/>
    </source>
</evidence>
<keyword evidence="3" id="KW-1185">Reference proteome</keyword>
<organism evidence="2 3">
    <name type="scientific">Armillaria tabescens</name>
    <name type="common">Ringless honey mushroom</name>
    <name type="synonym">Agaricus tabescens</name>
    <dbReference type="NCBI Taxonomy" id="1929756"/>
    <lineage>
        <taxon>Eukaryota</taxon>
        <taxon>Fungi</taxon>
        <taxon>Dikarya</taxon>
        <taxon>Basidiomycota</taxon>
        <taxon>Agaricomycotina</taxon>
        <taxon>Agaricomycetes</taxon>
        <taxon>Agaricomycetidae</taxon>
        <taxon>Agaricales</taxon>
        <taxon>Marasmiineae</taxon>
        <taxon>Physalacriaceae</taxon>
        <taxon>Desarmillaria</taxon>
    </lineage>
</organism>
<dbReference type="GeneID" id="85363451"/>
<comment type="caution">
    <text evidence="2">The sequence shown here is derived from an EMBL/GenBank/DDBJ whole genome shotgun (WGS) entry which is preliminary data.</text>
</comment>
<dbReference type="Proteomes" id="UP001175211">
    <property type="component" value="Unassembled WGS sequence"/>
</dbReference>
<feature type="compositionally biased region" description="Basic and acidic residues" evidence="1">
    <location>
        <begin position="58"/>
        <end position="72"/>
    </location>
</feature>
<feature type="region of interest" description="Disordered" evidence="1">
    <location>
        <begin position="1"/>
        <end position="72"/>
    </location>
</feature>
<dbReference type="RefSeq" id="XP_060323900.1">
    <property type="nucleotide sequence ID" value="XM_060479903.1"/>
</dbReference>
<gene>
    <name evidence="2" type="ORF">EV420DRAFT_1730141</name>
</gene>
<dbReference type="AlphaFoldDB" id="A0AA39MPG1"/>
<evidence type="ECO:0000256" key="1">
    <source>
        <dbReference type="SAM" id="MobiDB-lite"/>
    </source>
</evidence>